<gene>
    <name evidence="9" type="ORF">PGLA1383_LOCUS1032</name>
</gene>
<evidence type="ECO:0000256" key="6">
    <source>
        <dbReference type="ARBA" id="ARBA00023242"/>
    </source>
</evidence>
<evidence type="ECO:0000313" key="9">
    <source>
        <dbReference type="EMBL" id="CAE8582027.1"/>
    </source>
</evidence>
<dbReference type="SUPFAM" id="SSF47473">
    <property type="entry name" value="EF-hand"/>
    <property type="match status" value="1"/>
</dbReference>
<keyword evidence="2" id="KW-0328">Glycosyltransferase</keyword>
<dbReference type="GO" id="GO:0003714">
    <property type="term" value="F:transcription corepressor activity"/>
    <property type="evidence" value="ECO:0007669"/>
    <property type="project" value="TreeGrafter"/>
</dbReference>
<keyword evidence="5" id="KW-0520">NAD</keyword>
<dbReference type="OrthoDB" id="427109at2759"/>
<keyword evidence="10" id="KW-1185">Reference proteome</keyword>
<dbReference type="GO" id="GO:0005509">
    <property type="term" value="F:calcium ion binding"/>
    <property type="evidence" value="ECO:0007669"/>
    <property type="project" value="InterPro"/>
</dbReference>
<proteinExistence type="predicted"/>
<dbReference type="SUPFAM" id="SSF56399">
    <property type="entry name" value="ADP-ribosylation"/>
    <property type="match status" value="1"/>
</dbReference>
<dbReference type="GO" id="GO:0010629">
    <property type="term" value="P:negative regulation of gene expression"/>
    <property type="evidence" value="ECO:0007669"/>
    <property type="project" value="TreeGrafter"/>
</dbReference>
<dbReference type="GO" id="GO:0005737">
    <property type="term" value="C:cytoplasm"/>
    <property type="evidence" value="ECO:0007669"/>
    <property type="project" value="TreeGrafter"/>
</dbReference>
<dbReference type="Gene3D" id="3.90.228.10">
    <property type="match status" value="1"/>
</dbReference>
<evidence type="ECO:0000256" key="4">
    <source>
        <dbReference type="ARBA" id="ARBA00022837"/>
    </source>
</evidence>
<evidence type="ECO:0000256" key="1">
    <source>
        <dbReference type="ARBA" id="ARBA00004123"/>
    </source>
</evidence>
<dbReference type="PROSITE" id="PS50222">
    <property type="entry name" value="EF_HAND_2"/>
    <property type="match status" value="2"/>
</dbReference>
<sequence length="1429" mass="157210">MGPLMMKAVSDGSTVTTVRSGYGSGSLKVVDELDDEMRDICTRIDTDGNGFISKLELVAALQRDPVVAALVLPGKDSSQLMSCEETFDEIDAMFDQIACGKQRVKYCHFAEHFRKAASETVSNTSEMRALYDLIDADGNGGISKLELLAAVQANTEVAAFLLPGMKSNHVMNCEKTFDAVNGVFQAIASGKRRIDFADFEAYFKKVTCFAPRPRLGVDRANTRVFIIGPGFGQQLNPRQSAMIIQAGYQVKWCFSIPNPEVPNFPVQPYLDHIKAEMDAFQPDVVCAASKGGVYLVGLWQMGYWRGPSVLINAHPTCKQLPEDVPIVLAQGGNDEVYPTPRAELERIVATGSPNRCLLYYVANSGVMPSGQHTRVGDFHNMESLVSRDMLPRLVDATLCPDGPEVHLLRSWRDRLGEGRLAAEEWLGYSPERLRKRWVSRGMDEQKLREVPRGSEEFQNVAAVFKTAPKEPPAYLMTTQAMWDRVTILSIQRVENGLQEEGSTKPYYDSLRRTLDDQGVEFEPGTHTCWAFHGAQPDAIESIISNPLAGFQPLASGTRNSNVWGSGTYFARDPKYVADGGFCGQPAPDGTRRMLMCLLMSGMPCLGDPLHKGVLPIRNKPHRYNSSVDSLSSQSYGGGLPLSEFNKLVPPGWRPGIPGYPIKLFFERLKLWYRVTDNAEAQLGILVAGRLQGAPQKIALRLRLPRPVAAGGGYDIGDEALIRLSQEQVIDPANNTIVQEFIPSGLQFLCQALRAIYGLQDQDRTTVALDSFYEFKRGHLGLAEFAQEFDHRYESAEDEAGLQMNDTGKTYFFLRGSGLGDKIIEDISSRCEIRTLVLKLARANDKDKETLNMYQDQTDFNYKVNLDETNGNYYGSWHDPTTGEIIEYDYGASTSDDMYYGDYDCVYDGEYSDYDGAGYDDDWYGDDGWQDEVYHGDLPLEEWTWPASAPDSTSVSTAETTLLDVDPSYWKGQTKGKGKGFGAKGKGPSGGSASGIGCTTCGSRWHSSLDCPLNDPSKGDQGKGKGGKDYHYENFWKGKGKGKKGGKSKGFGKGWSKGFGKYRPSFGSGKGYGKYSGGYGKSYGKSYGKGKFKGGYGGFRYSSPYNFTAFQDYEVQEAPEHAPTIAFKADGSGTQFYDFEDEKPSSSTRPPPQSTTEPMIDTAGNFGYNDGYGELDTATAPVPDVRVNALSFLVGTCSSAFPTDHEDWSSLYRSVRGVKRHGLLIDPGAASGLIGSDTLKAFRDEILLPLGVDIICRPTTQNVSGISGKPEPALSRVTMPIFPGIKSSTFTADVIGKQGSKCPALLPNPSMRAANMGLLTNFFENGDGMLIVHDNGKRLLYRCLLTESGHYILPTDNVKNNNNVDKEATRKASAFYAAVLQDATQQWSDISSVYLAVDKAAHTLDGMEAEFRHYCYKFHCATSDIQQSRE</sequence>
<dbReference type="InterPro" id="IPR018247">
    <property type="entry name" value="EF_Hand_1_Ca_BS"/>
</dbReference>
<evidence type="ECO:0000256" key="5">
    <source>
        <dbReference type="ARBA" id="ARBA00023027"/>
    </source>
</evidence>
<keyword evidence="4" id="KW-0106">Calcium</keyword>
<evidence type="ECO:0000259" key="8">
    <source>
        <dbReference type="PROSITE" id="PS50222"/>
    </source>
</evidence>
<dbReference type="PROSITE" id="PS00018">
    <property type="entry name" value="EF_HAND_1"/>
    <property type="match status" value="1"/>
</dbReference>
<evidence type="ECO:0000256" key="2">
    <source>
        <dbReference type="ARBA" id="ARBA00022676"/>
    </source>
</evidence>
<dbReference type="SMART" id="SM00054">
    <property type="entry name" value="EFh"/>
    <property type="match status" value="2"/>
</dbReference>
<dbReference type="PANTHER" id="PTHR14453">
    <property type="entry name" value="PARP/ZINC FINGER CCCH TYPE DOMAIN CONTAINING PROTEIN"/>
    <property type="match status" value="1"/>
</dbReference>
<feature type="domain" description="EF-hand" evidence="8">
    <location>
        <begin position="122"/>
        <end position="157"/>
    </location>
</feature>
<keyword evidence="3" id="KW-0808">Transferase</keyword>
<dbReference type="GO" id="GO:0005634">
    <property type="term" value="C:nucleus"/>
    <property type="evidence" value="ECO:0007669"/>
    <property type="project" value="UniProtKB-SubCell"/>
</dbReference>
<evidence type="ECO:0000256" key="3">
    <source>
        <dbReference type="ARBA" id="ARBA00022679"/>
    </source>
</evidence>
<dbReference type="EMBL" id="CAJNNV010000268">
    <property type="protein sequence ID" value="CAE8582027.1"/>
    <property type="molecule type" value="Genomic_DNA"/>
</dbReference>
<feature type="domain" description="EF-hand" evidence="8">
    <location>
        <begin position="32"/>
        <end position="67"/>
    </location>
</feature>
<dbReference type="InterPro" id="IPR011992">
    <property type="entry name" value="EF-hand-dom_pair"/>
</dbReference>
<accession>A0A813D900</accession>
<organism evidence="9 10">
    <name type="scientific">Polarella glacialis</name>
    <name type="common">Dinoflagellate</name>
    <dbReference type="NCBI Taxonomy" id="89957"/>
    <lineage>
        <taxon>Eukaryota</taxon>
        <taxon>Sar</taxon>
        <taxon>Alveolata</taxon>
        <taxon>Dinophyceae</taxon>
        <taxon>Suessiales</taxon>
        <taxon>Suessiaceae</taxon>
        <taxon>Polarella</taxon>
    </lineage>
</organism>
<evidence type="ECO:0000313" key="10">
    <source>
        <dbReference type="Proteomes" id="UP000654075"/>
    </source>
</evidence>
<dbReference type="PANTHER" id="PTHR14453:SF67">
    <property type="entry name" value="POLY [ADP-RIBOSE] POLYMERASE"/>
    <property type="match status" value="1"/>
</dbReference>
<evidence type="ECO:0000256" key="7">
    <source>
        <dbReference type="SAM" id="MobiDB-lite"/>
    </source>
</evidence>
<dbReference type="Gene3D" id="1.10.238.10">
    <property type="entry name" value="EF-hand"/>
    <property type="match status" value="1"/>
</dbReference>
<dbReference type="GO" id="GO:0016757">
    <property type="term" value="F:glycosyltransferase activity"/>
    <property type="evidence" value="ECO:0007669"/>
    <property type="project" value="UniProtKB-KW"/>
</dbReference>
<reference evidence="9" key="1">
    <citation type="submission" date="2021-02" db="EMBL/GenBank/DDBJ databases">
        <authorList>
            <person name="Dougan E. K."/>
            <person name="Rhodes N."/>
            <person name="Thang M."/>
            <person name="Chan C."/>
        </authorList>
    </citation>
    <scope>NUCLEOTIDE SEQUENCE</scope>
</reference>
<dbReference type="Proteomes" id="UP000654075">
    <property type="component" value="Unassembled WGS sequence"/>
</dbReference>
<comment type="caution">
    <text evidence="9">The sequence shown here is derived from an EMBL/GenBank/DDBJ whole genome shotgun (WGS) entry which is preliminary data.</text>
</comment>
<comment type="subcellular location">
    <subcellularLocation>
        <location evidence="1">Nucleus</location>
    </subcellularLocation>
</comment>
<feature type="region of interest" description="Disordered" evidence="7">
    <location>
        <begin position="1137"/>
        <end position="1158"/>
    </location>
</feature>
<keyword evidence="6" id="KW-0539">Nucleus</keyword>
<dbReference type="Pfam" id="PF13202">
    <property type="entry name" value="EF-hand_5"/>
    <property type="match status" value="1"/>
</dbReference>
<protein>
    <recommendedName>
        <fullName evidence="8">EF-hand domain-containing protein</fullName>
    </recommendedName>
</protein>
<dbReference type="InterPro" id="IPR052056">
    <property type="entry name" value="Mono-ARTD/PARP"/>
</dbReference>
<dbReference type="InterPro" id="IPR002048">
    <property type="entry name" value="EF_hand_dom"/>
</dbReference>
<name>A0A813D900_POLGL</name>